<organism evidence="1">
    <name type="scientific">Opuntia streptacantha</name>
    <name type="common">Prickly pear cactus</name>
    <name type="synonym">Opuntia cardona</name>
    <dbReference type="NCBI Taxonomy" id="393608"/>
    <lineage>
        <taxon>Eukaryota</taxon>
        <taxon>Viridiplantae</taxon>
        <taxon>Streptophyta</taxon>
        <taxon>Embryophyta</taxon>
        <taxon>Tracheophyta</taxon>
        <taxon>Spermatophyta</taxon>
        <taxon>Magnoliopsida</taxon>
        <taxon>eudicotyledons</taxon>
        <taxon>Gunneridae</taxon>
        <taxon>Pentapetalae</taxon>
        <taxon>Caryophyllales</taxon>
        <taxon>Cactineae</taxon>
        <taxon>Cactaceae</taxon>
        <taxon>Opuntioideae</taxon>
        <taxon>Opuntia</taxon>
    </lineage>
</organism>
<proteinExistence type="predicted"/>
<sequence length="103" mass="11613">MFRYSTSGVHLVLHPLQVQGTKPCSGCLAEPNLKPLPHILSSGTCLKLPNKIVMHAIQHSKACLPILIGPVLVSLNRFLILHRRSINRFAIFVFVRRWDLSHL</sequence>
<reference evidence="1" key="1">
    <citation type="journal article" date="2013" name="J. Plant Res.">
        <title>Effect of fungi and light on seed germination of three Opuntia species from semiarid lands of central Mexico.</title>
        <authorList>
            <person name="Delgado-Sanchez P."/>
            <person name="Jimenez-Bremont J.F."/>
            <person name="Guerrero-Gonzalez Mde L."/>
            <person name="Flores J."/>
        </authorList>
    </citation>
    <scope>NUCLEOTIDE SEQUENCE</scope>
    <source>
        <tissue evidence="1">Cladode</tissue>
    </source>
</reference>
<protein>
    <submittedName>
        <fullName evidence="1">Uncharacterized protein</fullName>
    </submittedName>
</protein>
<accession>A0A7C9B211</accession>
<dbReference type="EMBL" id="GISG01285762">
    <property type="protein sequence ID" value="MBA4680111.1"/>
    <property type="molecule type" value="Transcribed_RNA"/>
</dbReference>
<reference evidence="1" key="2">
    <citation type="submission" date="2020-07" db="EMBL/GenBank/DDBJ databases">
        <authorList>
            <person name="Vera ALvarez R."/>
            <person name="Arias-Moreno D.M."/>
            <person name="Jimenez-Jacinto V."/>
            <person name="Jimenez-Bremont J.F."/>
            <person name="Swaminathan K."/>
            <person name="Moose S.P."/>
            <person name="Guerrero-Gonzalez M.L."/>
            <person name="Marino-Ramirez L."/>
            <person name="Landsman D."/>
            <person name="Rodriguez-Kessler M."/>
            <person name="Delgado-Sanchez P."/>
        </authorList>
    </citation>
    <scope>NUCLEOTIDE SEQUENCE</scope>
    <source>
        <tissue evidence="1">Cladode</tissue>
    </source>
</reference>
<dbReference type="AlphaFoldDB" id="A0A7C9B211"/>
<evidence type="ECO:0000313" key="1">
    <source>
        <dbReference type="EMBL" id="MBA4680111.1"/>
    </source>
</evidence>
<name>A0A7C9B211_OPUST</name>